<organism evidence="3 4">
    <name type="scientific">Caerostris extrusa</name>
    <name type="common">Bark spider</name>
    <name type="synonym">Caerostris bankana</name>
    <dbReference type="NCBI Taxonomy" id="172846"/>
    <lineage>
        <taxon>Eukaryota</taxon>
        <taxon>Metazoa</taxon>
        <taxon>Ecdysozoa</taxon>
        <taxon>Arthropoda</taxon>
        <taxon>Chelicerata</taxon>
        <taxon>Arachnida</taxon>
        <taxon>Araneae</taxon>
        <taxon>Araneomorphae</taxon>
        <taxon>Entelegynae</taxon>
        <taxon>Araneoidea</taxon>
        <taxon>Araneidae</taxon>
        <taxon>Caerostris</taxon>
    </lineage>
</organism>
<dbReference type="InterPro" id="IPR055445">
    <property type="entry name" value="ARM_ARMC5"/>
</dbReference>
<dbReference type="Gene3D" id="1.25.10.10">
    <property type="entry name" value="Leucine-rich Repeat Variant"/>
    <property type="match status" value="1"/>
</dbReference>
<dbReference type="SUPFAM" id="SSF48371">
    <property type="entry name" value="ARM repeat"/>
    <property type="match status" value="1"/>
</dbReference>
<gene>
    <name evidence="3" type="primary">Armc5</name>
    <name evidence="3" type="ORF">CEXT_201041</name>
</gene>
<dbReference type="EMBL" id="BPLR01016234">
    <property type="protein sequence ID" value="GIY82314.1"/>
    <property type="molecule type" value="Genomic_DNA"/>
</dbReference>
<protein>
    <submittedName>
        <fullName evidence="3">Armadillo repeat-containing protein 5</fullName>
    </submittedName>
</protein>
<dbReference type="PANTHER" id="PTHR23312:SF8">
    <property type="entry name" value="ARMADILLO REPEAT-CONTAINING PROTEIN 5"/>
    <property type="match status" value="1"/>
</dbReference>
<dbReference type="GO" id="GO:0009653">
    <property type="term" value="P:anatomical structure morphogenesis"/>
    <property type="evidence" value="ECO:0007669"/>
    <property type="project" value="TreeGrafter"/>
</dbReference>
<dbReference type="AlphaFoldDB" id="A0AAV4WJA6"/>
<dbReference type="InterPro" id="IPR016024">
    <property type="entry name" value="ARM-type_fold"/>
</dbReference>
<keyword evidence="4" id="KW-1185">Reference proteome</keyword>
<evidence type="ECO:0000313" key="4">
    <source>
        <dbReference type="Proteomes" id="UP001054945"/>
    </source>
</evidence>
<dbReference type="Pfam" id="PF24768">
    <property type="entry name" value="ARM_ARMC5"/>
    <property type="match status" value="1"/>
</dbReference>
<evidence type="ECO:0000259" key="2">
    <source>
        <dbReference type="Pfam" id="PF24768"/>
    </source>
</evidence>
<dbReference type="Proteomes" id="UP001054945">
    <property type="component" value="Unassembled WGS sequence"/>
</dbReference>
<dbReference type="InterPro" id="IPR000225">
    <property type="entry name" value="Armadillo"/>
</dbReference>
<name>A0AAV4WJA6_CAEEX</name>
<reference evidence="3 4" key="1">
    <citation type="submission" date="2021-06" db="EMBL/GenBank/DDBJ databases">
        <title>Caerostris extrusa draft genome.</title>
        <authorList>
            <person name="Kono N."/>
            <person name="Arakawa K."/>
        </authorList>
    </citation>
    <scope>NUCLEOTIDE SEQUENCE [LARGE SCALE GENOMIC DNA]</scope>
</reference>
<evidence type="ECO:0000313" key="3">
    <source>
        <dbReference type="EMBL" id="GIY82314.1"/>
    </source>
</evidence>
<feature type="repeat" description="ARM" evidence="1">
    <location>
        <begin position="47"/>
        <end position="81"/>
    </location>
</feature>
<dbReference type="SMART" id="SM00185">
    <property type="entry name" value="ARM"/>
    <property type="match status" value="3"/>
</dbReference>
<accession>A0AAV4WJA6</accession>
<comment type="caution">
    <text evidence="3">The sequence shown here is derived from an EMBL/GenBank/DDBJ whole genome shotgun (WGS) entry which is preliminary data.</text>
</comment>
<dbReference type="PROSITE" id="PS50176">
    <property type="entry name" value="ARM_REPEAT"/>
    <property type="match status" value="1"/>
</dbReference>
<evidence type="ECO:0000256" key="1">
    <source>
        <dbReference type="PROSITE-ProRule" id="PRU00259"/>
    </source>
</evidence>
<proteinExistence type="predicted"/>
<dbReference type="GO" id="GO:0005829">
    <property type="term" value="C:cytosol"/>
    <property type="evidence" value="ECO:0007669"/>
    <property type="project" value="TreeGrafter"/>
</dbReference>
<feature type="domain" description="ARMC5-like ARM-repeats" evidence="2">
    <location>
        <begin position="23"/>
        <end position="306"/>
    </location>
</feature>
<sequence>MKRLPQKTVIKLLISFIEDPRYCNLALSIVADACLQKSLVFSFIQYNVIESLIRLMKNLNDDDILNRACRALGNIAKNKAGLKETITLESVSDIIQFLTGTKDKICQQTAIRTLRILGKDVKSRNLIIRENGIIYITKLLNSSCKEVLLCATKALAELSENCSLSCARQILEIQSLNMLVELYSHSEEIIKTHLLGSLKNLSSQEEIRSDLIKVGAVKLFIEVATKCESYEMRKHATLALCNCFDHLHMWDSYGISKHNAFKAILDILQSTDFEDIHFYIIASLLPLSYENTISLTLCQLEIIRILLQNLKTFISKNNTYHLPSISNSQSSIKNDAPKLDNPQDSGPFCDDELSGNSVDSVSYKNNYAPKTDVVTIKTERNVTPLDFFFPTNFSNILGSVKNTYKTHNTSHLNFHSSGTSSYCSPSSSGGNSAALPNFSSDFNASSPVADSLSPVYNSSDTSDNGQVETEISIDSKTESENCENVVCADNNAGFSPCTSDGYLVSPDNSNKTDRIQVSSNMFCCQKRNNSKDSYNEDNECSSSKKHESIFQKNSTDNISFCSAIESCQKNAINIYNNPQLNQNNSYESKAESVKKFFISICYSERKTFSKRL</sequence>
<dbReference type="PANTHER" id="PTHR23312">
    <property type="entry name" value="ARMC5 ARMADILLO REPEAT-CONTAINING -RELATED"/>
    <property type="match status" value="1"/>
</dbReference>
<dbReference type="InterPro" id="IPR011989">
    <property type="entry name" value="ARM-like"/>
</dbReference>